<dbReference type="InterPro" id="IPR003439">
    <property type="entry name" value="ABC_transporter-like_ATP-bd"/>
</dbReference>
<evidence type="ECO:0000313" key="6">
    <source>
        <dbReference type="Proteomes" id="UP000184233"/>
    </source>
</evidence>
<dbReference type="EMBL" id="MKVH01000003">
    <property type="protein sequence ID" value="OJX60883.1"/>
    <property type="molecule type" value="Genomic_DNA"/>
</dbReference>
<dbReference type="GO" id="GO:0005524">
    <property type="term" value="F:ATP binding"/>
    <property type="evidence" value="ECO:0007669"/>
    <property type="project" value="UniProtKB-KW"/>
</dbReference>
<name>A0A1M3L5Q4_9BACT</name>
<protein>
    <recommendedName>
        <fullName evidence="4">ABC transporter domain-containing protein</fullName>
    </recommendedName>
</protein>
<evidence type="ECO:0000256" key="2">
    <source>
        <dbReference type="ARBA" id="ARBA00022741"/>
    </source>
</evidence>
<comment type="caution">
    <text evidence="5">The sequence shown here is derived from an EMBL/GenBank/DDBJ whole genome shotgun (WGS) entry which is preliminary data.</text>
</comment>
<evidence type="ECO:0000259" key="4">
    <source>
        <dbReference type="PROSITE" id="PS50893"/>
    </source>
</evidence>
<dbReference type="PROSITE" id="PS50893">
    <property type="entry name" value="ABC_TRANSPORTER_2"/>
    <property type="match status" value="1"/>
</dbReference>
<evidence type="ECO:0000256" key="1">
    <source>
        <dbReference type="ARBA" id="ARBA00022448"/>
    </source>
</evidence>
<accession>A0A1M3L5Q4</accession>
<dbReference type="PROSITE" id="PS00211">
    <property type="entry name" value="ABC_TRANSPORTER_1"/>
    <property type="match status" value="1"/>
</dbReference>
<dbReference type="Gene3D" id="3.40.50.300">
    <property type="entry name" value="P-loop containing nucleotide triphosphate hydrolases"/>
    <property type="match status" value="1"/>
</dbReference>
<dbReference type="Proteomes" id="UP000184233">
    <property type="component" value="Unassembled WGS sequence"/>
</dbReference>
<keyword evidence="2" id="KW-0547">Nucleotide-binding</keyword>
<dbReference type="PANTHER" id="PTHR43023:SF6">
    <property type="entry name" value="INTERMEMBRANE PHOSPHOLIPID TRANSPORT SYSTEM ATP-BINDING PROTEIN MLAF"/>
    <property type="match status" value="1"/>
</dbReference>
<dbReference type="InterPro" id="IPR027417">
    <property type="entry name" value="P-loop_NTPase"/>
</dbReference>
<reference evidence="5 6" key="1">
    <citation type="submission" date="2016-09" db="EMBL/GenBank/DDBJ databases">
        <title>Genome-resolved meta-omics ties microbial dynamics to process performance in biotechnology for thiocyanate degradation.</title>
        <authorList>
            <person name="Kantor R.S."/>
            <person name="Huddy R.J."/>
            <person name="Iyer R."/>
            <person name="Thomas B.C."/>
            <person name="Brown C.T."/>
            <person name="Anantharaman K."/>
            <person name="Tringe S."/>
            <person name="Hettich R.L."/>
            <person name="Harrison S.T."/>
            <person name="Banfield J.F."/>
        </authorList>
    </citation>
    <scope>NUCLEOTIDE SEQUENCE [LARGE SCALE GENOMIC DNA]</scope>
    <source>
        <strain evidence="5">59-99</strain>
    </source>
</reference>
<evidence type="ECO:0000313" key="5">
    <source>
        <dbReference type="EMBL" id="OJX60883.1"/>
    </source>
</evidence>
<dbReference type="PANTHER" id="PTHR43023">
    <property type="entry name" value="PROTEIN TRIGALACTOSYLDIACYLGLYCEROL 3, CHLOROPLASTIC"/>
    <property type="match status" value="1"/>
</dbReference>
<gene>
    <name evidence="5" type="ORF">BGO89_04785</name>
</gene>
<sequence length="257" mass="27751">MIQIQGLTKSFGPKAVLRGVDLTIPSGKTTCIIGRSGCGKSVLLKHIVGLLRPDAGTVVLDGTDIRDLSPEQIFDMRRRIGYVFQGAALFDSLSVFDNVVISLVEHGERDTSLLDSEARRVLSAVGLLPDLSESGSQGYEKEYGILRDKKPSDLSGGMRKRVGVARALVGSPAYIFYDEPTTGLDPITSQQIDDLVGDLAGKLHVTSVVITHDMFSVFNIADHVVMLEGGKVQYEGTVDGLKASRDPVVVDFLARYV</sequence>
<dbReference type="InterPro" id="IPR017871">
    <property type="entry name" value="ABC_transporter-like_CS"/>
</dbReference>
<dbReference type="Pfam" id="PF00005">
    <property type="entry name" value="ABC_tran"/>
    <property type="match status" value="1"/>
</dbReference>
<dbReference type="GO" id="GO:0016887">
    <property type="term" value="F:ATP hydrolysis activity"/>
    <property type="evidence" value="ECO:0007669"/>
    <property type="project" value="InterPro"/>
</dbReference>
<dbReference type="InterPro" id="IPR003593">
    <property type="entry name" value="AAA+_ATPase"/>
</dbReference>
<keyword evidence="3" id="KW-0067">ATP-binding</keyword>
<dbReference type="SUPFAM" id="SSF52540">
    <property type="entry name" value="P-loop containing nucleoside triphosphate hydrolases"/>
    <property type="match status" value="1"/>
</dbReference>
<dbReference type="AlphaFoldDB" id="A0A1M3L5Q4"/>
<dbReference type="STRING" id="1895771.BGO89_04785"/>
<proteinExistence type="predicted"/>
<keyword evidence="1" id="KW-0813">Transport</keyword>
<evidence type="ECO:0000256" key="3">
    <source>
        <dbReference type="ARBA" id="ARBA00022840"/>
    </source>
</evidence>
<dbReference type="SMART" id="SM00382">
    <property type="entry name" value="AAA"/>
    <property type="match status" value="1"/>
</dbReference>
<feature type="domain" description="ABC transporter" evidence="4">
    <location>
        <begin position="2"/>
        <end position="254"/>
    </location>
</feature>
<organism evidence="5 6">
    <name type="scientific">Candidatus Kapaibacterium thiocyanatum</name>
    <dbReference type="NCBI Taxonomy" id="1895771"/>
    <lineage>
        <taxon>Bacteria</taxon>
        <taxon>Pseudomonadati</taxon>
        <taxon>Candidatus Kapaibacteriota</taxon>
        <taxon>Candidatus Kapaibacteriia</taxon>
        <taxon>Candidatus Kapaibacteriales</taxon>
        <taxon>Candidatus Kapaibacteriaceae</taxon>
        <taxon>Candidatus Kapaibacterium</taxon>
    </lineage>
</organism>